<evidence type="ECO:0000256" key="1">
    <source>
        <dbReference type="SAM" id="MobiDB-lite"/>
    </source>
</evidence>
<keyword evidence="3" id="KW-1185">Reference proteome</keyword>
<proteinExistence type="predicted"/>
<accession>A0ABR4AWJ3</accession>
<name>A0ABR4AWJ3_9LECA</name>
<protein>
    <submittedName>
        <fullName evidence="2">Uncharacterized protein</fullName>
    </submittedName>
</protein>
<dbReference type="EMBL" id="JBHFEH010000069">
    <property type="protein sequence ID" value="KAL2049191.1"/>
    <property type="molecule type" value="Genomic_DNA"/>
</dbReference>
<evidence type="ECO:0000313" key="2">
    <source>
        <dbReference type="EMBL" id="KAL2049191.1"/>
    </source>
</evidence>
<comment type="caution">
    <text evidence="2">The sequence shown here is derived from an EMBL/GenBank/DDBJ whole genome shotgun (WGS) entry which is preliminary data.</text>
</comment>
<sequence length="292" mass="31463">MTSSSGYTNLLSLRALPLDQRSQEIQQLQQKVEAIRSACKPAPPPMQPSDFLGALAALDLANPADFQNFLRDTQMQDPDSLPNPVSLGTHDGMQYFLLSSDATIPQDKSDVPNTREIYHSMSHLRAHSVRLGKPLGLNLVYGFGLGRLFHRPIASSPATWDNLDDTGFYILCSATDKSIWAAFDFTPITETGERRTVQPEYGDQYGRLPNDSSNSAIGVQKLFGREWTAKIPPTLDGGDPFRSDMGGDSPIPAKITAKPTLVSLVVEAVTGGRTGGSDSSSSETGSGSDSNS</sequence>
<feature type="compositionally biased region" description="Low complexity" evidence="1">
    <location>
        <begin position="276"/>
        <end position="292"/>
    </location>
</feature>
<feature type="region of interest" description="Disordered" evidence="1">
    <location>
        <begin position="268"/>
        <end position="292"/>
    </location>
</feature>
<organism evidence="2 3">
    <name type="scientific">Lepraria finkii</name>
    <dbReference type="NCBI Taxonomy" id="1340010"/>
    <lineage>
        <taxon>Eukaryota</taxon>
        <taxon>Fungi</taxon>
        <taxon>Dikarya</taxon>
        <taxon>Ascomycota</taxon>
        <taxon>Pezizomycotina</taxon>
        <taxon>Lecanoromycetes</taxon>
        <taxon>OSLEUM clade</taxon>
        <taxon>Lecanoromycetidae</taxon>
        <taxon>Lecanorales</taxon>
        <taxon>Lecanorineae</taxon>
        <taxon>Stereocaulaceae</taxon>
        <taxon>Lepraria</taxon>
    </lineage>
</organism>
<feature type="region of interest" description="Disordered" evidence="1">
    <location>
        <begin position="233"/>
        <end position="254"/>
    </location>
</feature>
<gene>
    <name evidence="2" type="ORF">ABVK25_010541</name>
</gene>
<reference evidence="2 3" key="1">
    <citation type="submission" date="2024-09" db="EMBL/GenBank/DDBJ databases">
        <title>Rethinking Asexuality: The Enigmatic Case of Functional Sexual Genes in Lepraria (Stereocaulaceae).</title>
        <authorList>
            <person name="Doellman M."/>
            <person name="Sun Y."/>
            <person name="Barcenas-Pena A."/>
            <person name="Lumbsch H.T."/>
            <person name="Grewe F."/>
        </authorList>
    </citation>
    <scope>NUCLEOTIDE SEQUENCE [LARGE SCALE GENOMIC DNA]</scope>
    <source>
        <strain evidence="2 3">Grewe 0041</strain>
    </source>
</reference>
<dbReference type="Proteomes" id="UP001590951">
    <property type="component" value="Unassembled WGS sequence"/>
</dbReference>
<evidence type="ECO:0000313" key="3">
    <source>
        <dbReference type="Proteomes" id="UP001590951"/>
    </source>
</evidence>